<dbReference type="Proteomes" id="UP000011783">
    <property type="component" value="Unassembled WGS sequence"/>
</dbReference>
<sequence>MLIQKYYGDPTSVGETLCNVLSESGSCDKVSESAYSAIRNVPGLGDLPIALFGFVFTVLWVFFSCFPKLKKKPRKKI</sequence>
<evidence type="ECO:0000313" key="3">
    <source>
        <dbReference type="Proteomes" id="UP000011783"/>
    </source>
</evidence>
<keyword evidence="1" id="KW-1133">Transmembrane helix</keyword>
<keyword evidence="1" id="KW-0472">Membrane</keyword>
<keyword evidence="1" id="KW-0812">Transmembrane</keyword>
<evidence type="ECO:0000313" key="2">
    <source>
        <dbReference type="EMBL" id="EMF98040.1"/>
    </source>
</evidence>
<accession>M3HJ03</accession>
<gene>
    <name evidence="2" type="ORF">LEP1GSC123_4914</name>
</gene>
<reference evidence="2 3" key="1">
    <citation type="submission" date="2013-01" db="EMBL/GenBank/DDBJ databases">
        <authorList>
            <person name="Harkins D.M."/>
            <person name="Durkin A.S."/>
            <person name="Brinkac L.M."/>
            <person name="Haft D.H."/>
            <person name="Selengut J.D."/>
            <person name="Sanka R."/>
            <person name="DePew J."/>
            <person name="Purushe J."/>
            <person name="Picardeau M."/>
            <person name="Werts C."/>
            <person name="Goarant C."/>
            <person name="Vinetz J.M."/>
            <person name="Sutton G.G."/>
            <person name="Nierman W.C."/>
            <person name="Fouts D.E."/>
        </authorList>
    </citation>
    <scope>NUCLEOTIDE SEQUENCE [LARGE SCALE GENOMIC DNA]</scope>
    <source>
        <strain evidence="2 3">200701203</strain>
    </source>
</reference>
<feature type="transmembrane region" description="Helical" evidence="1">
    <location>
        <begin position="47"/>
        <end position="66"/>
    </location>
</feature>
<organism evidence="2 3">
    <name type="scientific">Leptospira borgpetersenii str. 200701203</name>
    <dbReference type="NCBI Taxonomy" id="1193007"/>
    <lineage>
        <taxon>Bacteria</taxon>
        <taxon>Pseudomonadati</taxon>
        <taxon>Spirochaetota</taxon>
        <taxon>Spirochaetia</taxon>
        <taxon>Leptospirales</taxon>
        <taxon>Leptospiraceae</taxon>
        <taxon>Leptospira</taxon>
    </lineage>
</organism>
<dbReference type="EMBL" id="AKWO02000100">
    <property type="protein sequence ID" value="EMF98040.1"/>
    <property type="molecule type" value="Genomic_DNA"/>
</dbReference>
<dbReference type="Gene3D" id="1.20.1440.130">
    <property type="entry name" value="VKOR domain"/>
    <property type="match status" value="1"/>
</dbReference>
<proteinExistence type="predicted"/>
<dbReference type="BioCyc" id="LBOR1193007:G11KN-3792-MONOMER"/>
<comment type="caution">
    <text evidence="2">The sequence shown here is derived from an EMBL/GenBank/DDBJ whole genome shotgun (WGS) entry which is preliminary data.</text>
</comment>
<name>M3HJ03_LEPBO</name>
<protein>
    <submittedName>
        <fullName evidence="2">Vitamin K epoxide reductase domain protein</fullName>
    </submittedName>
</protein>
<evidence type="ECO:0000256" key="1">
    <source>
        <dbReference type="SAM" id="Phobius"/>
    </source>
</evidence>
<dbReference type="InterPro" id="IPR038354">
    <property type="entry name" value="VKOR_sf"/>
</dbReference>
<dbReference type="AlphaFoldDB" id="M3HJ03"/>